<evidence type="ECO:0000256" key="1">
    <source>
        <dbReference type="ARBA" id="ARBA00022857"/>
    </source>
</evidence>
<dbReference type="RefSeq" id="XP_038781708.1">
    <property type="nucleotide sequence ID" value="XM_038935704.1"/>
</dbReference>
<dbReference type="EMBL" id="JAAABM010000023">
    <property type="protein sequence ID" value="KAF7671332.1"/>
    <property type="molecule type" value="Genomic_DNA"/>
</dbReference>
<dbReference type="InterPro" id="IPR051609">
    <property type="entry name" value="NmrA/Isoflavone_reductase-like"/>
</dbReference>
<dbReference type="PANTHER" id="PTHR47706:SF9">
    <property type="entry name" value="NMRA-LIKE DOMAIN-CONTAINING PROTEIN-RELATED"/>
    <property type="match status" value="1"/>
</dbReference>
<evidence type="ECO:0000313" key="4">
    <source>
        <dbReference type="Proteomes" id="UP000596902"/>
    </source>
</evidence>
<sequence length="274" mass="31196">MYLPKIVPGEGRRRCRASRLFFSGIDINAAIRAGVKRFIPSEFGPNSRNEEFVKYNDVVLPVRAGIVDCLKYKEVQGDGKLSWISVICGGFFNWMLYSGMLGFDFESRSVDLVDNGTSVCTFTSLSTVSGTVVNILEHADETRNRYVFTMLFRVSPRDVLDVMEKVDGKKRSVRCTTCKEVIAKGRKRLDNGEFTGITDLTRGAAFGRLALGDESKNRFWKQRLGLVQDEDIEGAVRNVLRGQGMLGEYSYRYGHRSRLNFVSEVWDWCRLTWF</sequence>
<reference evidence="3" key="1">
    <citation type="submission" date="2020-01" db="EMBL/GenBank/DDBJ databases">
        <authorList>
            <person name="Feng Z.H.Z."/>
        </authorList>
    </citation>
    <scope>NUCLEOTIDE SEQUENCE</scope>
    <source>
        <strain evidence="3">CBS107.38</strain>
    </source>
</reference>
<comment type="caution">
    <text evidence="3">The sequence shown here is derived from an EMBL/GenBank/DDBJ whole genome shotgun (WGS) entry which is preliminary data.</text>
</comment>
<dbReference type="GO" id="GO:0016491">
    <property type="term" value="F:oxidoreductase activity"/>
    <property type="evidence" value="ECO:0007669"/>
    <property type="project" value="UniProtKB-KW"/>
</dbReference>
<dbReference type="Gene3D" id="3.40.50.720">
    <property type="entry name" value="NAD(P)-binding Rossmann-like Domain"/>
    <property type="match status" value="1"/>
</dbReference>
<keyword evidence="1" id="KW-0521">NADP</keyword>
<protein>
    <recommendedName>
        <fullName evidence="5">NmrA-like domain-containing protein</fullName>
    </recommendedName>
</protein>
<evidence type="ECO:0008006" key="5">
    <source>
        <dbReference type="Google" id="ProtNLM"/>
    </source>
</evidence>
<gene>
    <name evidence="3" type="ORF">GT037_010657</name>
</gene>
<organism evidence="3 4">
    <name type="scientific">Alternaria burnsii</name>
    <dbReference type="NCBI Taxonomy" id="1187904"/>
    <lineage>
        <taxon>Eukaryota</taxon>
        <taxon>Fungi</taxon>
        <taxon>Dikarya</taxon>
        <taxon>Ascomycota</taxon>
        <taxon>Pezizomycotina</taxon>
        <taxon>Dothideomycetes</taxon>
        <taxon>Pleosporomycetidae</taxon>
        <taxon>Pleosporales</taxon>
        <taxon>Pleosporineae</taxon>
        <taxon>Pleosporaceae</taxon>
        <taxon>Alternaria</taxon>
        <taxon>Alternaria sect. Alternaria</taxon>
    </lineage>
</organism>
<name>A0A8H7EAG0_9PLEO</name>
<keyword evidence="2" id="KW-0560">Oxidoreductase</keyword>
<evidence type="ECO:0000256" key="2">
    <source>
        <dbReference type="ARBA" id="ARBA00023002"/>
    </source>
</evidence>
<dbReference type="AlphaFoldDB" id="A0A8H7EAG0"/>
<dbReference type="PANTHER" id="PTHR47706">
    <property type="entry name" value="NMRA-LIKE FAMILY PROTEIN"/>
    <property type="match status" value="1"/>
</dbReference>
<accession>A0A8H7EAG0</accession>
<keyword evidence="4" id="KW-1185">Reference proteome</keyword>
<dbReference type="Gene3D" id="3.90.25.10">
    <property type="entry name" value="UDP-galactose 4-epimerase, domain 1"/>
    <property type="match status" value="1"/>
</dbReference>
<dbReference type="GeneID" id="62208882"/>
<reference evidence="3" key="2">
    <citation type="submission" date="2020-08" db="EMBL/GenBank/DDBJ databases">
        <title>Draft Genome Sequence of Cumin Blight Pathogen Alternaria burnsii.</title>
        <authorList>
            <person name="Feng Z."/>
        </authorList>
    </citation>
    <scope>NUCLEOTIDE SEQUENCE</scope>
    <source>
        <strain evidence="3">CBS107.38</strain>
    </source>
</reference>
<dbReference type="InterPro" id="IPR036291">
    <property type="entry name" value="NAD(P)-bd_dom_sf"/>
</dbReference>
<proteinExistence type="predicted"/>
<evidence type="ECO:0000313" key="3">
    <source>
        <dbReference type="EMBL" id="KAF7671332.1"/>
    </source>
</evidence>
<dbReference type="SUPFAM" id="SSF51735">
    <property type="entry name" value="NAD(P)-binding Rossmann-fold domains"/>
    <property type="match status" value="1"/>
</dbReference>
<dbReference type="Proteomes" id="UP000596902">
    <property type="component" value="Unassembled WGS sequence"/>
</dbReference>